<keyword evidence="1" id="KW-0812">Transmembrane</keyword>
<evidence type="ECO:0000313" key="3">
    <source>
        <dbReference type="Proteomes" id="UP000310477"/>
    </source>
</evidence>
<accession>A0A4U1C1Q3</accession>
<feature type="transmembrane region" description="Helical" evidence="1">
    <location>
        <begin position="96"/>
        <end position="114"/>
    </location>
</feature>
<protein>
    <recommendedName>
        <fullName evidence="4">DoxX-like family protein</fullName>
    </recommendedName>
</protein>
<dbReference type="RefSeq" id="WP_136877969.1">
    <property type="nucleotide sequence ID" value="NZ_SWBO01000010.1"/>
</dbReference>
<feature type="transmembrane region" description="Helical" evidence="1">
    <location>
        <begin position="44"/>
        <end position="64"/>
    </location>
</feature>
<feature type="transmembrane region" description="Helical" evidence="1">
    <location>
        <begin position="71"/>
        <end position="90"/>
    </location>
</feature>
<dbReference type="InterPro" id="IPR025695">
    <property type="entry name" value="DoxX-like"/>
</dbReference>
<comment type="caution">
    <text evidence="2">The sequence shown here is derived from an EMBL/GenBank/DDBJ whole genome shotgun (WGS) entry which is preliminary data.</text>
</comment>
<evidence type="ECO:0008006" key="4">
    <source>
        <dbReference type="Google" id="ProtNLM"/>
    </source>
</evidence>
<keyword evidence="1" id="KW-0472">Membrane</keyword>
<dbReference type="AlphaFoldDB" id="A0A4U1C1Q3"/>
<proteinExistence type="predicted"/>
<gene>
    <name evidence="2" type="ORF">FA045_15405</name>
</gene>
<dbReference type="OrthoDB" id="1365847at2"/>
<dbReference type="Proteomes" id="UP000310477">
    <property type="component" value="Unassembled WGS sequence"/>
</dbReference>
<dbReference type="Pfam" id="PF13781">
    <property type="entry name" value="DoxX_3"/>
    <property type="match status" value="1"/>
</dbReference>
<reference evidence="2 3" key="1">
    <citation type="submission" date="2019-04" db="EMBL/GenBank/DDBJ databases">
        <title>Pedobacter sp. AR-2-6 sp. nov., isolated from Arctic soil.</title>
        <authorList>
            <person name="Dahal R.H."/>
            <person name="Kim D.-U."/>
        </authorList>
    </citation>
    <scope>NUCLEOTIDE SEQUENCE [LARGE SCALE GENOMIC DNA]</scope>
    <source>
        <strain evidence="2 3">AR-2-6</strain>
    </source>
</reference>
<keyword evidence="1" id="KW-1133">Transmembrane helix</keyword>
<sequence>MKFLNLFVNFAIAMVWFINGFFCKVLNLAPRHQAIVGKALSQEYAVLLTKTIGILEVLLAIWILTRLQPKLTTLFQLMLIASMNIIEFFLAPELLLFGKLNIIFAIIFMGIIYANQCYHQKELQSISQVPNN</sequence>
<feature type="transmembrane region" description="Helical" evidence="1">
    <location>
        <begin position="7"/>
        <end position="29"/>
    </location>
</feature>
<organism evidence="2 3">
    <name type="scientific">Pedobacter cryotolerans</name>
    <dbReference type="NCBI Taxonomy" id="2571270"/>
    <lineage>
        <taxon>Bacteria</taxon>
        <taxon>Pseudomonadati</taxon>
        <taxon>Bacteroidota</taxon>
        <taxon>Sphingobacteriia</taxon>
        <taxon>Sphingobacteriales</taxon>
        <taxon>Sphingobacteriaceae</taxon>
        <taxon>Pedobacter</taxon>
    </lineage>
</organism>
<keyword evidence="3" id="KW-1185">Reference proteome</keyword>
<evidence type="ECO:0000256" key="1">
    <source>
        <dbReference type="SAM" id="Phobius"/>
    </source>
</evidence>
<evidence type="ECO:0000313" key="2">
    <source>
        <dbReference type="EMBL" id="TKB98045.1"/>
    </source>
</evidence>
<dbReference type="EMBL" id="SWBO01000010">
    <property type="protein sequence ID" value="TKB98045.1"/>
    <property type="molecule type" value="Genomic_DNA"/>
</dbReference>
<name>A0A4U1C1Q3_9SPHI</name>